<evidence type="ECO:0000313" key="2">
    <source>
        <dbReference type="Proteomes" id="UP000828390"/>
    </source>
</evidence>
<accession>A0A9D4D3Z1</accession>
<dbReference type="AlphaFoldDB" id="A0A9D4D3Z1"/>
<sequence>MQTQPCCLGMKMWTRTLWQTTPGRRQPFAPITCCLTQTLRSITTGAPTLPCLTSRRCFRRRTLAWRMSGRARSCSPCWLETVFWSHFGRRGQAARVVSLERWTALG</sequence>
<protein>
    <submittedName>
        <fullName evidence="1">Uncharacterized protein</fullName>
    </submittedName>
</protein>
<reference evidence="1" key="2">
    <citation type="submission" date="2020-11" db="EMBL/GenBank/DDBJ databases">
        <authorList>
            <person name="McCartney M.A."/>
            <person name="Auch B."/>
            <person name="Kono T."/>
            <person name="Mallez S."/>
            <person name="Becker A."/>
            <person name="Gohl D.M."/>
            <person name="Silverstein K.A.T."/>
            <person name="Koren S."/>
            <person name="Bechman K.B."/>
            <person name="Herman A."/>
            <person name="Abrahante J.E."/>
            <person name="Garbe J."/>
        </authorList>
    </citation>
    <scope>NUCLEOTIDE SEQUENCE</scope>
    <source>
        <strain evidence="1">Duluth1</strain>
        <tissue evidence="1">Whole animal</tissue>
    </source>
</reference>
<name>A0A9D4D3Z1_DREPO</name>
<gene>
    <name evidence="1" type="ORF">DPMN_044981</name>
</gene>
<evidence type="ECO:0000313" key="1">
    <source>
        <dbReference type="EMBL" id="KAH3738347.1"/>
    </source>
</evidence>
<reference evidence="1" key="1">
    <citation type="journal article" date="2019" name="bioRxiv">
        <title>The Genome of the Zebra Mussel, Dreissena polymorpha: A Resource for Invasive Species Research.</title>
        <authorList>
            <person name="McCartney M.A."/>
            <person name="Auch B."/>
            <person name="Kono T."/>
            <person name="Mallez S."/>
            <person name="Zhang Y."/>
            <person name="Obille A."/>
            <person name="Becker A."/>
            <person name="Abrahante J.E."/>
            <person name="Garbe J."/>
            <person name="Badalamenti J.P."/>
            <person name="Herman A."/>
            <person name="Mangelson H."/>
            <person name="Liachko I."/>
            <person name="Sullivan S."/>
            <person name="Sone E.D."/>
            <person name="Koren S."/>
            <person name="Silverstein K.A.T."/>
            <person name="Beckman K.B."/>
            <person name="Gohl D.M."/>
        </authorList>
    </citation>
    <scope>NUCLEOTIDE SEQUENCE</scope>
    <source>
        <strain evidence="1">Duluth1</strain>
        <tissue evidence="1">Whole animal</tissue>
    </source>
</reference>
<organism evidence="1 2">
    <name type="scientific">Dreissena polymorpha</name>
    <name type="common">Zebra mussel</name>
    <name type="synonym">Mytilus polymorpha</name>
    <dbReference type="NCBI Taxonomy" id="45954"/>
    <lineage>
        <taxon>Eukaryota</taxon>
        <taxon>Metazoa</taxon>
        <taxon>Spiralia</taxon>
        <taxon>Lophotrochozoa</taxon>
        <taxon>Mollusca</taxon>
        <taxon>Bivalvia</taxon>
        <taxon>Autobranchia</taxon>
        <taxon>Heteroconchia</taxon>
        <taxon>Euheterodonta</taxon>
        <taxon>Imparidentia</taxon>
        <taxon>Neoheterodontei</taxon>
        <taxon>Myida</taxon>
        <taxon>Dreissenoidea</taxon>
        <taxon>Dreissenidae</taxon>
        <taxon>Dreissena</taxon>
    </lineage>
</organism>
<comment type="caution">
    <text evidence="1">The sequence shown here is derived from an EMBL/GenBank/DDBJ whole genome shotgun (WGS) entry which is preliminary data.</text>
</comment>
<dbReference type="EMBL" id="JAIWYP010000011">
    <property type="protein sequence ID" value="KAH3738347.1"/>
    <property type="molecule type" value="Genomic_DNA"/>
</dbReference>
<keyword evidence="2" id="KW-1185">Reference proteome</keyword>
<proteinExistence type="predicted"/>
<dbReference type="Proteomes" id="UP000828390">
    <property type="component" value="Unassembled WGS sequence"/>
</dbReference>